<keyword evidence="4" id="KW-1185">Reference proteome</keyword>
<dbReference type="EMBL" id="SMYO01000002">
    <property type="protein sequence ID" value="TDK64263.1"/>
    <property type="molecule type" value="Genomic_DNA"/>
</dbReference>
<proteinExistence type="predicted"/>
<dbReference type="AlphaFoldDB" id="A0A4R5VYD9"/>
<evidence type="ECO:0008006" key="5">
    <source>
        <dbReference type="Google" id="ProtNLM"/>
    </source>
</evidence>
<reference evidence="2 3" key="1">
    <citation type="submission" date="2019-03" db="EMBL/GenBank/DDBJ databases">
        <title>Bacillus niacini sp. nov. a Nicotinate-Metabolizing Mesophile Isolated from Soil.</title>
        <authorList>
            <person name="Zhang G."/>
        </authorList>
    </citation>
    <scope>NUCLEOTIDE SEQUENCE [LARGE SCALE GENOMIC DNA]</scope>
    <source>
        <strain evidence="2 3">WN066</strain>
    </source>
</reference>
<dbReference type="Proteomes" id="UP001178888">
    <property type="component" value="Unassembled WGS sequence"/>
</dbReference>
<accession>A0A4R5VYD9</accession>
<name>A0A4R5VYD9_9BACI</name>
<evidence type="ECO:0000313" key="3">
    <source>
        <dbReference type="Proteomes" id="UP000295132"/>
    </source>
</evidence>
<evidence type="ECO:0000313" key="2">
    <source>
        <dbReference type="EMBL" id="TDK64263.1"/>
    </source>
</evidence>
<dbReference type="RefSeq" id="WP_133333197.1">
    <property type="nucleotide sequence ID" value="NZ_JAVGVR010000001.1"/>
</dbReference>
<organism evidence="2 3">
    <name type="scientific">Bacillus salipaludis</name>
    <dbReference type="NCBI Taxonomy" id="2547811"/>
    <lineage>
        <taxon>Bacteria</taxon>
        <taxon>Bacillati</taxon>
        <taxon>Bacillota</taxon>
        <taxon>Bacilli</taxon>
        <taxon>Bacillales</taxon>
        <taxon>Bacillaceae</taxon>
        <taxon>Bacillus</taxon>
    </lineage>
</organism>
<dbReference type="Proteomes" id="UP000295132">
    <property type="component" value="Unassembled WGS sequence"/>
</dbReference>
<sequence>MQKTTIDHLSDLQPLLSLLSQKEIQTSLIETLEKLPGLVDQYSALERNIAFIKSTLSDKESMDYLLGGLGDEFGKYIPTKDSLEALTALVQGLPKYTKYLSMMEPIMDFLLSISRDKESVDYLYKGAQEIAGPIQQKVENGMNLIQRAKNEADKDHSPVTIFTVFKLIKEPAVQRGIHFVKALVTLASEPKSK</sequence>
<comment type="caution">
    <text evidence="2">The sequence shown here is derived from an EMBL/GenBank/DDBJ whole genome shotgun (WGS) entry which is preliminary data.</text>
</comment>
<evidence type="ECO:0000313" key="1">
    <source>
        <dbReference type="EMBL" id="MDQ6600657.1"/>
    </source>
</evidence>
<evidence type="ECO:0000313" key="4">
    <source>
        <dbReference type="Proteomes" id="UP001178888"/>
    </source>
</evidence>
<dbReference type="EMBL" id="JAVGVR010000001">
    <property type="protein sequence ID" value="MDQ6600657.1"/>
    <property type="molecule type" value="Genomic_DNA"/>
</dbReference>
<gene>
    <name evidence="2" type="ORF">E2K98_05265</name>
    <name evidence="1" type="ORF">RCG21_30995</name>
</gene>
<reference evidence="1" key="2">
    <citation type="submission" date="2023-08" db="EMBL/GenBank/DDBJ databases">
        <title>Nitrogen cycling bacteria in agricultural field soils.</title>
        <authorList>
            <person name="Jang J."/>
        </authorList>
    </citation>
    <scope>NUCLEOTIDE SEQUENCE</scope>
    <source>
        <strain evidence="1">PS3-36</strain>
    </source>
</reference>
<protein>
    <recommendedName>
        <fullName evidence="5">DUF1641 domain-containing protein</fullName>
    </recommendedName>
</protein>